<comment type="caution">
    <text evidence="1">The sequence shown here is derived from an EMBL/GenBank/DDBJ whole genome shotgun (WGS) entry which is preliminary data.</text>
</comment>
<name>A0ACC2GRQ2_DALPE</name>
<dbReference type="Proteomes" id="UP001157502">
    <property type="component" value="Chromosome 10"/>
</dbReference>
<dbReference type="EMBL" id="CM055737">
    <property type="protein sequence ID" value="KAJ8006252.1"/>
    <property type="molecule type" value="Genomic_DNA"/>
</dbReference>
<protein>
    <submittedName>
        <fullName evidence="1">Uncharacterized protein</fullName>
    </submittedName>
</protein>
<evidence type="ECO:0000313" key="1">
    <source>
        <dbReference type="EMBL" id="KAJ8006252.1"/>
    </source>
</evidence>
<keyword evidence="2" id="KW-1185">Reference proteome</keyword>
<evidence type="ECO:0000313" key="2">
    <source>
        <dbReference type="Proteomes" id="UP001157502"/>
    </source>
</evidence>
<organism evidence="1 2">
    <name type="scientific">Dallia pectoralis</name>
    <name type="common">Alaska blackfish</name>
    <dbReference type="NCBI Taxonomy" id="75939"/>
    <lineage>
        <taxon>Eukaryota</taxon>
        <taxon>Metazoa</taxon>
        <taxon>Chordata</taxon>
        <taxon>Craniata</taxon>
        <taxon>Vertebrata</taxon>
        <taxon>Euteleostomi</taxon>
        <taxon>Actinopterygii</taxon>
        <taxon>Neopterygii</taxon>
        <taxon>Teleostei</taxon>
        <taxon>Protacanthopterygii</taxon>
        <taxon>Esociformes</taxon>
        <taxon>Umbridae</taxon>
        <taxon>Dallia</taxon>
    </lineage>
</organism>
<gene>
    <name evidence="1" type="ORF">DPEC_G00126370</name>
</gene>
<proteinExistence type="predicted"/>
<reference evidence="1" key="1">
    <citation type="submission" date="2021-05" db="EMBL/GenBank/DDBJ databases">
        <authorList>
            <person name="Pan Q."/>
            <person name="Jouanno E."/>
            <person name="Zahm M."/>
            <person name="Klopp C."/>
            <person name="Cabau C."/>
            <person name="Louis A."/>
            <person name="Berthelot C."/>
            <person name="Parey E."/>
            <person name="Roest Crollius H."/>
            <person name="Montfort J."/>
            <person name="Robinson-Rechavi M."/>
            <person name="Bouchez O."/>
            <person name="Lampietro C."/>
            <person name="Lopez Roques C."/>
            <person name="Donnadieu C."/>
            <person name="Postlethwait J."/>
            <person name="Bobe J."/>
            <person name="Dillon D."/>
            <person name="Chandos A."/>
            <person name="von Hippel F."/>
            <person name="Guiguen Y."/>
        </authorList>
    </citation>
    <scope>NUCLEOTIDE SEQUENCE</scope>
    <source>
        <strain evidence="1">YG-Jan2019</strain>
    </source>
</reference>
<accession>A0ACC2GRQ2</accession>
<sequence length="289" mass="33161">MADVDSDSRYISKPIPHETPLQTVFTLTHCDDRRTDGRTDGEKDRLQLKRSKMSEITTGACRRRGPRKRWRPLSAHERRHVPEDEPGLAFSPEQSFSSPSARSKCPAQHQDRWRSTLTSLSARPQGLARQTGQPLCPPGRQPPKRPSTPAPENTPSLDRPEPKRVRLVERYEDFATAEMAERVLEHRPGRVHAKELLTELQLAFFHMAMVKFQIKDTVDLENKAWAIIRYGQRSGVWPDDPWVPNRCRTPFVAYVMEKIKTNLRRRAKTALLEESRRSLLEMTGGGPSQ</sequence>